<feature type="domain" description="Peptidase A1" evidence="2">
    <location>
        <begin position="1"/>
        <end position="173"/>
    </location>
</feature>
<keyword evidence="1" id="KW-1133">Transmembrane helix</keyword>
<comment type="caution">
    <text evidence="3">The sequence shown here is derived from an EMBL/GenBank/DDBJ whole genome shotgun (WGS) entry which is preliminary data.</text>
</comment>
<evidence type="ECO:0000313" key="3">
    <source>
        <dbReference type="EMBL" id="KAK6352304.1"/>
    </source>
</evidence>
<dbReference type="InterPro" id="IPR021109">
    <property type="entry name" value="Peptidase_aspartic_dom_sf"/>
</dbReference>
<evidence type="ECO:0000313" key="4">
    <source>
        <dbReference type="Proteomes" id="UP001373714"/>
    </source>
</evidence>
<evidence type="ECO:0000259" key="2">
    <source>
        <dbReference type="PROSITE" id="PS51767"/>
    </source>
</evidence>
<dbReference type="Proteomes" id="UP001373714">
    <property type="component" value="Unassembled WGS sequence"/>
</dbReference>
<gene>
    <name evidence="3" type="ORF">TWF730_009134</name>
</gene>
<dbReference type="InterPro" id="IPR033121">
    <property type="entry name" value="PEPTIDASE_A1"/>
</dbReference>
<keyword evidence="4" id="KW-1185">Reference proteome</keyword>
<dbReference type="Gene3D" id="2.40.70.10">
    <property type="entry name" value="Acid Proteases"/>
    <property type="match status" value="1"/>
</dbReference>
<sequence length="315" mass="34302">MTTVGMRKGGVIEPAVVELVIESERGDGGVNMDDMMLKVGKLGLDPTIPGMHIVNNPTLHATIVSVLTNSLYTYEQSIDAYITPCSSTSPIANRTLQFTFKASDTGDSEVKIKVTADQLIYKLGDGRCYLAVHKGAYNFEELGTDEFDISLGLSFFRNAYLLYDQANNQLSIAPSVPDSITQNLVDVNSVIRANQLTGTGPTPIERPQVFNTGSNMKMRVIGIAVGTTLAGLLLSGLVFIFFKRWKQGRSQESKGDSHWQVKSELEGGDQMRGWIHMELPGTPYIEVDEGRTTYELPGIVTIDGPTKSSLGQSSV</sequence>
<organism evidence="3 4">
    <name type="scientific">Orbilia blumenaviensis</name>
    <dbReference type="NCBI Taxonomy" id="1796055"/>
    <lineage>
        <taxon>Eukaryota</taxon>
        <taxon>Fungi</taxon>
        <taxon>Dikarya</taxon>
        <taxon>Ascomycota</taxon>
        <taxon>Pezizomycotina</taxon>
        <taxon>Orbiliomycetes</taxon>
        <taxon>Orbiliales</taxon>
        <taxon>Orbiliaceae</taxon>
        <taxon>Orbilia</taxon>
    </lineage>
</organism>
<dbReference type="EMBL" id="JAVHNS010000006">
    <property type="protein sequence ID" value="KAK6352304.1"/>
    <property type="molecule type" value="Genomic_DNA"/>
</dbReference>
<proteinExistence type="predicted"/>
<evidence type="ECO:0000256" key="1">
    <source>
        <dbReference type="SAM" id="Phobius"/>
    </source>
</evidence>
<keyword evidence="1" id="KW-0472">Membrane</keyword>
<reference evidence="3 4" key="1">
    <citation type="submission" date="2019-10" db="EMBL/GenBank/DDBJ databases">
        <authorList>
            <person name="Palmer J.M."/>
        </authorList>
    </citation>
    <scope>NUCLEOTIDE SEQUENCE [LARGE SCALE GENOMIC DNA]</scope>
    <source>
        <strain evidence="3 4">TWF730</strain>
    </source>
</reference>
<dbReference type="PROSITE" id="PS51767">
    <property type="entry name" value="PEPTIDASE_A1"/>
    <property type="match status" value="1"/>
</dbReference>
<dbReference type="Pfam" id="PF00026">
    <property type="entry name" value="Asp"/>
    <property type="match status" value="1"/>
</dbReference>
<name>A0AAV9UY40_9PEZI</name>
<protein>
    <recommendedName>
        <fullName evidence="2">Peptidase A1 domain-containing protein</fullName>
    </recommendedName>
</protein>
<keyword evidence="1" id="KW-0812">Transmembrane</keyword>
<accession>A0AAV9UY40</accession>
<dbReference type="AlphaFoldDB" id="A0AAV9UY40"/>
<feature type="transmembrane region" description="Helical" evidence="1">
    <location>
        <begin position="220"/>
        <end position="242"/>
    </location>
</feature>
<dbReference type="SUPFAM" id="SSF50630">
    <property type="entry name" value="Acid proteases"/>
    <property type="match status" value="1"/>
</dbReference>